<gene>
    <name evidence="2" type="ORF">GS4_26_00380</name>
</gene>
<keyword evidence="3" id="KW-1185">Reference proteome</keyword>
<dbReference type="STRING" id="1223545.GS4_26_00380"/>
<feature type="transmembrane region" description="Helical" evidence="1">
    <location>
        <begin position="72"/>
        <end position="88"/>
    </location>
</feature>
<reference evidence="2 3" key="1">
    <citation type="submission" date="2013-01" db="EMBL/GenBank/DDBJ databases">
        <title>Whole genome shotgun sequence of Gordonia soli NBRC 108243.</title>
        <authorList>
            <person name="Isaki-Nakamura S."/>
            <person name="Hosoyama A."/>
            <person name="Tsuchikane K."/>
            <person name="Ando Y."/>
            <person name="Baba S."/>
            <person name="Ohji S."/>
            <person name="Hamada M."/>
            <person name="Tamura T."/>
            <person name="Yamazoe A."/>
            <person name="Yamazaki S."/>
            <person name="Fujita N."/>
        </authorList>
    </citation>
    <scope>NUCLEOTIDE SEQUENCE [LARGE SCALE GENOMIC DNA]</scope>
    <source>
        <strain evidence="2 3">NBRC 108243</strain>
    </source>
</reference>
<name>M0QLP8_9ACTN</name>
<keyword evidence="1" id="KW-1133">Transmembrane helix</keyword>
<evidence type="ECO:0000256" key="1">
    <source>
        <dbReference type="SAM" id="Phobius"/>
    </source>
</evidence>
<feature type="transmembrane region" description="Helical" evidence="1">
    <location>
        <begin position="40"/>
        <end position="60"/>
    </location>
</feature>
<evidence type="ECO:0008006" key="4">
    <source>
        <dbReference type="Google" id="ProtNLM"/>
    </source>
</evidence>
<proteinExistence type="predicted"/>
<dbReference type="EMBL" id="BANX01000026">
    <property type="protein sequence ID" value="GAC69590.1"/>
    <property type="molecule type" value="Genomic_DNA"/>
</dbReference>
<feature type="transmembrane region" description="Helical" evidence="1">
    <location>
        <begin position="100"/>
        <end position="125"/>
    </location>
</feature>
<sequence>MIFSVAVMESEFSGCFPDDAEKSLRDLHADRERLVQRARVSPLVLAGFGAAGGVGVASAATTNPGGNYEPPMLGMAALVAVVILGYLVRRVIGVRFRSWGVAAITAAVGVVIVCMALYSVSLGLVASGHHWPVALTSAAAFVVAMAGAAASYRGAIRNLHSA</sequence>
<evidence type="ECO:0000313" key="3">
    <source>
        <dbReference type="Proteomes" id="UP000011666"/>
    </source>
</evidence>
<keyword evidence="1" id="KW-0812">Transmembrane</keyword>
<dbReference type="AlphaFoldDB" id="M0QLP8"/>
<evidence type="ECO:0000313" key="2">
    <source>
        <dbReference type="EMBL" id="GAC69590.1"/>
    </source>
</evidence>
<accession>M0QLP8</accession>
<keyword evidence="1" id="KW-0472">Membrane</keyword>
<protein>
    <recommendedName>
        <fullName evidence="4">Transmembrane protein</fullName>
    </recommendedName>
</protein>
<comment type="caution">
    <text evidence="2">The sequence shown here is derived from an EMBL/GenBank/DDBJ whole genome shotgun (WGS) entry which is preliminary data.</text>
</comment>
<dbReference type="Proteomes" id="UP000011666">
    <property type="component" value="Unassembled WGS sequence"/>
</dbReference>
<feature type="transmembrane region" description="Helical" evidence="1">
    <location>
        <begin position="131"/>
        <end position="152"/>
    </location>
</feature>
<organism evidence="2 3">
    <name type="scientific">Gordonia soli NBRC 108243</name>
    <dbReference type="NCBI Taxonomy" id="1223545"/>
    <lineage>
        <taxon>Bacteria</taxon>
        <taxon>Bacillati</taxon>
        <taxon>Actinomycetota</taxon>
        <taxon>Actinomycetes</taxon>
        <taxon>Mycobacteriales</taxon>
        <taxon>Gordoniaceae</taxon>
        <taxon>Gordonia</taxon>
    </lineage>
</organism>